<organism evidence="1 2">
    <name type="scientific">Vulcanibacillus modesticaldus</name>
    <dbReference type="NCBI Taxonomy" id="337097"/>
    <lineage>
        <taxon>Bacteria</taxon>
        <taxon>Bacillati</taxon>
        <taxon>Bacillota</taxon>
        <taxon>Bacilli</taxon>
        <taxon>Bacillales</taxon>
        <taxon>Bacillaceae</taxon>
        <taxon>Vulcanibacillus</taxon>
    </lineage>
</organism>
<dbReference type="Proteomes" id="UP000243739">
    <property type="component" value="Unassembled WGS sequence"/>
</dbReference>
<dbReference type="Pfam" id="PF11950">
    <property type="entry name" value="DUF3467"/>
    <property type="match status" value="1"/>
</dbReference>
<keyword evidence="2" id="KW-1185">Reference proteome</keyword>
<evidence type="ECO:0000313" key="2">
    <source>
        <dbReference type="Proteomes" id="UP000243739"/>
    </source>
</evidence>
<accession>A0A1D2YUV8</accession>
<dbReference type="STRING" id="337097.BHF71_02105"/>
<evidence type="ECO:0000313" key="1">
    <source>
        <dbReference type="EMBL" id="OEF99435.1"/>
    </source>
</evidence>
<comment type="caution">
    <text evidence="1">The sequence shown here is derived from an EMBL/GenBank/DDBJ whole genome shotgun (WGS) entry which is preliminary data.</text>
</comment>
<evidence type="ECO:0008006" key="3">
    <source>
        <dbReference type="Google" id="ProtNLM"/>
    </source>
</evidence>
<dbReference type="AlphaFoldDB" id="A0A1D2YUV8"/>
<protein>
    <recommendedName>
        <fullName evidence="3">DUF3467 domain-containing protein</fullName>
    </recommendedName>
</protein>
<dbReference type="EMBL" id="MIJF01000024">
    <property type="protein sequence ID" value="OEF99435.1"/>
    <property type="molecule type" value="Genomic_DNA"/>
</dbReference>
<sequence>MKTNSSFDVYSNGIDIALSPFDINFMFFDNSPKIQKFLGQLKMSPEHAKVFSKILQDNIIKYEEMFGEIPVSKEKLDLLNKKDEVEV</sequence>
<name>A0A1D2YUV8_9BACI</name>
<proteinExistence type="predicted"/>
<dbReference type="InterPro" id="IPR021857">
    <property type="entry name" value="DUF3467"/>
</dbReference>
<gene>
    <name evidence="1" type="ORF">BHF71_02105</name>
</gene>
<reference evidence="1 2" key="1">
    <citation type="submission" date="2016-09" db="EMBL/GenBank/DDBJ databases">
        <title>Draft genome sequence for the type strain of Vulcanibacillus modesticaldus BR, a strictly anaerobic, moderately thermophilic, and nitrate-reducing bacterium from deep sea-hydrothermal vents of the Mid-Atlantic Ridge.</title>
        <authorList>
            <person name="Abin C.A."/>
            <person name="Hollibaugh J.T."/>
        </authorList>
    </citation>
    <scope>NUCLEOTIDE SEQUENCE [LARGE SCALE GENOMIC DNA]</scope>
    <source>
        <strain evidence="1 2">BR</strain>
    </source>
</reference>